<reference evidence="1" key="1">
    <citation type="submission" date="2022-07" db="EMBL/GenBank/DDBJ databases">
        <title>Genome Sequence of Phlebia brevispora.</title>
        <authorList>
            <person name="Buettner E."/>
        </authorList>
    </citation>
    <scope>NUCLEOTIDE SEQUENCE</scope>
    <source>
        <strain evidence="1">MPL23</strain>
    </source>
</reference>
<dbReference type="Proteomes" id="UP001148662">
    <property type="component" value="Unassembled WGS sequence"/>
</dbReference>
<gene>
    <name evidence="1" type="ORF">NM688_g3554</name>
</gene>
<keyword evidence="2" id="KW-1185">Reference proteome</keyword>
<accession>A0ACC1T584</accession>
<evidence type="ECO:0000313" key="2">
    <source>
        <dbReference type="Proteomes" id="UP001148662"/>
    </source>
</evidence>
<protein>
    <submittedName>
        <fullName evidence="1">Uncharacterized protein</fullName>
    </submittedName>
</protein>
<proteinExistence type="predicted"/>
<name>A0ACC1T584_9APHY</name>
<comment type="caution">
    <text evidence="1">The sequence shown here is derived from an EMBL/GenBank/DDBJ whole genome shotgun (WGS) entry which is preliminary data.</text>
</comment>
<sequence>MQRSTRGALGMRSVQNDQNATQADPWVTIDKTVRGLDEEKVHDCKEDMDTLLVFAGLYSAVLTSFLMQSYQNLLENPQQTSVELLRQISAQTGSYTLSNGYLNSTAPPASPSALFQAGTLDVRVNVCWFASLILSLSTASFGMLVKQWLREYLAINRTVTQERMRIRHFRARGLEEWKLFDIAAALPVVLQLSLALFFIGLCWFTAEIHPSLRTTSLLLVCAWAALFGFTFLAPLVSARCPYKTTFLKTAFQRARPHLQTILISTAVLIRHSSFHLPCSLTCAYWWSFSLRARMLSGLTRALRHVRQILRRRSPGIPQQVQHDTSQLQCTHDPTATSSDVLHDVDQIIEQIIGDHRFEDVSALEEGDARIQDANDLVIFKDVDSILCDDQLLEFMRGALQRRPRGSGEVLKFVAAALSGRLGIQARGSTHTGIFKMFDNLAPSTTLIFINVLSDALQCPPEDRDASAIDVIKLVIVLARAKGLVLPESAIPGFQRFFSSQSDKACWILAKEVIAPGRTAADWQVNVFKAMSNVFRTHYPSVLRRVVYWSYVSTSTAYDPCSEPYVYGQLLEHVRSTHYGNIEPEHRVTPQVLEVLLELAIHIVQDIVDKATLSRQPLEELTVRHIKELVQFLLDAVPVIKNVHSFIGWYEQASL</sequence>
<organism evidence="1 2">
    <name type="scientific">Phlebia brevispora</name>
    <dbReference type="NCBI Taxonomy" id="194682"/>
    <lineage>
        <taxon>Eukaryota</taxon>
        <taxon>Fungi</taxon>
        <taxon>Dikarya</taxon>
        <taxon>Basidiomycota</taxon>
        <taxon>Agaricomycotina</taxon>
        <taxon>Agaricomycetes</taxon>
        <taxon>Polyporales</taxon>
        <taxon>Meruliaceae</taxon>
        <taxon>Phlebia</taxon>
    </lineage>
</organism>
<evidence type="ECO:0000313" key="1">
    <source>
        <dbReference type="EMBL" id="KAJ3553535.1"/>
    </source>
</evidence>
<dbReference type="EMBL" id="JANHOG010000527">
    <property type="protein sequence ID" value="KAJ3553535.1"/>
    <property type="molecule type" value="Genomic_DNA"/>
</dbReference>